<dbReference type="SMART" id="SM00437">
    <property type="entry name" value="TOP1Ac"/>
    <property type="match status" value="1"/>
</dbReference>
<dbReference type="InterPro" id="IPR013824">
    <property type="entry name" value="Topo_IA_cen_sub1"/>
</dbReference>
<dbReference type="Gene3D" id="1.10.290.10">
    <property type="entry name" value="Topoisomerase I, domain 4"/>
    <property type="match status" value="1"/>
</dbReference>
<dbReference type="PRINTS" id="PR00417">
    <property type="entry name" value="PRTPISMRASEI"/>
</dbReference>
<dbReference type="InterPro" id="IPR000380">
    <property type="entry name" value="Topo_IA"/>
</dbReference>
<dbReference type="InterPro" id="IPR003601">
    <property type="entry name" value="Topo_IA_2"/>
</dbReference>
<proteinExistence type="inferred from homology"/>
<evidence type="ECO:0000256" key="1">
    <source>
        <dbReference type="ARBA" id="ARBA00000213"/>
    </source>
</evidence>
<feature type="non-terminal residue" evidence="8">
    <location>
        <position position="272"/>
    </location>
</feature>
<dbReference type="Gene3D" id="2.70.20.10">
    <property type="entry name" value="Topoisomerase I, domain 3"/>
    <property type="match status" value="1"/>
</dbReference>
<dbReference type="EMBL" id="UINC01165757">
    <property type="protein sequence ID" value="SVD67334.1"/>
    <property type="molecule type" value="Genomic_DNA"/>
</dbReference>
<evidence type="ECO:0000256" key="2">
    <source>
        <dbReference type="ARBA" id="ARBA00009446"/>
    </source>
</evidence>
<dbReference type="GO" id="GO:0003677">
    <property type="term" value="F:DNA binding"/>
    <property type="evidence" value="ECO:0007669"/>
    <property type="project" value="UniProtKB-KW"/>
</dbReference>
<dbReference type="InterPro" id="IPR023406">
    <property type="entry name" value="Topo_IA_AS"/>
</dbReference>
<dbReference type="PANTHER" id="PTHR42785">
    <property type="entry name" value="DNA TOPOISOMERASE, TYPE IA, CORE"/>
    <property type="match status" value="1"/>
</dbReference>
<sequence length="272" mass="30588">VGYQVSPLLWKPIRPGLSAGRVQTVALRLICEREDEIRIFVQEEYWSVTAHLRHNETAFDARLHKINGTSLELENEVAATSVVADIDEIPFDATEVKRRERKKNPAAPFTTSTLQQAAAKRLRYSARRTMSNAQRLYEGQAIGDRGQIGLITYMRTDSTRVSPNAVNSAREWIESEFGDEYTPPAPRLYGGQQQPAVQDAHEAIRPTDVTIHPAEAARYLEVDQARLYELIWLRFVASQMSPTVYDTTTVDFDLTGKSGGSYLFRATGSIVK</sequence>
<gene>
    <name evidence="8" type="ORF">METZ01_LOCUS420188</name>
</gene>
<name>A0A382X8Y4_9ZZZZ</name>
<dbReference type="InterPro" id="IPR003602">
    <property type="entry name" value="Topo_IA_DNA-bd_dom"/>
</dbReference>
<dbReference type="Gene3D" id="1.10.460.10">
    <property type="entry name" value="Topoisomerase I, domain 2"/>
    <property type="match status" value="1"/>
</dbReference>
<dbReference type="InterPro" id="IPR023405">
    <property type="entry name" value="Topo_IA_core_domain"/>
</dbReference>
<accession>A0A382X8Y4</accession>
<evidence type="ECO:0000256" key="4">
    <source>
        <dbReference type="ARBA" id="ARBA00023029"/>
    </source>
</evidence>
<keyword evidence="5" id="KW-0238">DNA-binding</keyword>
<feature type="non-terminal residue" evidence="8">
    <location>
        <position position="1"/>
    </location>
</feature>
<keyword evidence="4" id="KW-0799">Topoisomerase</keyword>
<dbReference type="Pfam" id="PF01131">
    <property type="entry name" value="Topoisom_bac"/>
    <property type="match status" value="1"/>
</dbReference>
<evidence type="ECO:0000313" key="8">
    <source>
        <dbReference type="EMBL" id="SVD67334.1"/>
    </source>
</evidence>
<dbReference type="InterPro" id="IPR013825">
    <property type="entry name" value="Topo_IA_cen_sub2"/>
</dbReference>
<dbReference type="InterPro" id="IPR013826">
    <property type="entry name" value="Topo_IA_cen_sub3"/>
</dbReference>
<dbReference type="EC" id="5.6.2.1" evidence="3"/>
<evidence type="ECO:0000256" key="5">
    <source>
        <dbReference type="ARBA" id="ARBA00023125"/>
    </source>
</evidence>
<organism evidence="8">
    <name type="scientific">marine metagenome</name>
    <dbReference type="NCBI Taxonomy" id="408172"/>
    <lineage>
        <taxon>unclassified sequences</taxon>
        <taxon>metagenomes</taxon>
        <taxon>ecological metagenomes</taxon>
    </lineage>
</organism>
<dbReference type="GO" id="GO:0003917">
    <property type="term" value="F:DNA topoisomerase type I (single strand cut, ATP-independent) activity"/>
    <property type="evidence" value="ECO:0007669"/>
    <property type="project" value="UniProtKB-EC"/>
</dbReference>
<dbReference type="GO" id="GO:0006265">
    <property type="term" value="P:DNA topological change"/>
    <property type="evidence" value="ECO:0007669"/>
    <property type="project" value="InterPro"/>
</dbReference>
<dbReference type="PANTHER" id="PTHR42785:SF1">
    <property type="entry name" value="DNA TOPOISOMERASE"/>
    <property type="match status" value="1"/>
</dbReference>
<evidence type="ECO:0000259" key="7">
    <source>
        <dbReference type="PROSITE" id="PS52039"/>
    </source>
</evidence>
<evidence type="ECO:0000256" key="6">
    <source>
        <dbReference type="ARBA" id="ARBA00023235"/>
    </source>
</evidence>
<dbReference type="PROSITE" id="PS00396">
    <property type="entry name" value="TOPO_IA_1"/>
    <property type="match status" value="1"/>
</dbReference>
<dbReference type="AlphaFoldDB" id="A0A382X8Y4"/>
<dbReference type="PROSITE" id="PS52039">
    <property type="entry name" value="TOPO_IA_2"/>
    <property type="match status" value="1"/>
</dbReference>
<feature type="domain" description="Topo IA-type catalytic" evidence="7">
    <location>
        <begin position="1"/>
        <end position="272"/>
    </location>
</feature>
<evidence type="ECO:0000256" key="3">
    <source>
        <dbReference type="ARBA" id="ARBA00012891"/>
    </source>
</evidence>
<protein>
    <recommendedName>
        <fullName evidence="3">DNA topoisomerase</fullName>
        <ecNumber evidence="3">5.6.2.1</ecNumber>
    </recommendedName>
</protein>
<comment type="catalytic activity">
    <reaction evidence="1">
        <text>ATP-independent breakage of single-stranded DNA, followed by passage and rejoining.</text>
        <dbReference type="EC" id="5.6.2.1"/>
    </reaction>
</comment>
<keyword evidence="6" id="KW-0413">Isomerase</keyword>
<dbReference type="SUPFAM" id="SSF56712">
    <property type="entry name" value="Prokaryotic type I DNA topoisomerase"/>
    <property type="match status" value="1"/>
</dbReference>
<reference evidence="8" key="1">
    <citation type="submission" date="2018-05" db="EMBL/GenBank/DDBJ databases">
        <authorList>
            <person name="Lanie J.A."/>
            <person name="Ng W.-L."/>
            <person name="Kazmierczak K.M."/>
            <person name="Andrzejewski T.M."/>
            <person name="Davidsen T.M."/>
            <person name="Wayne K.J."/>
            <person name="Tettelin H."/>
            <person name="Glass J.I."/>
            <person name="Rusch D."/>
            <person name="Podicherti R."/>
            <person name="Tsui H.-C.T."/>
            <person name="Winkler M.E."/>
        </authorList>
    </citation>
    <scope>NUCLEOTIDE SEQUENCE</scope>
</reference>
<dbReference type="SMART" id="SM00436">
    <property type="entry name" value="TOP1Bc"/>
    <property type="match status" value="1"/>
</dbReference>
<dbReference type="InterPro" id="IPR013497">
    <property type="entry name" value="Topo_IA_cen"/>
</dbReference>
<comment type="similarity">
    <text evidence="2">Belongs to the type IA topoisomerase family.</text>
</comment>